<dbReference type="EMBL" id="NVNL01000205">
    <property type="protein sequence ID" value="PEA85624.1"/>
    <property type="molecule type" value="Genomic_DNA"/>
</dbReference>
<reference evidence="1 2" key="1">
    <citation type="submission" date="2017-09" db="EMBL/GenBank/DDBJ databases">
        <title>Large-scale bioinformatics analysis of Bacillus genomes uncovers conserved roles of natural products in bacterial physiology.</title>
        <authorList>
            <consortium name="Agbiome Team Llc"/>
            <person name="Bleich R.M."/>
            <person name="Grubbs K.J."/>
            <person name="Santa Maria K.C."/>
            <person name="Allen S.E."/>
            <person name="Farag S."/>
            <person name="Shank E.A."/>
            <person name="Bowers A."/>
        </authorList>
    </citation>
    <scope>NUCLEOTIDE SEQUENCE [LARGE SCALE GENOMIC DNA]</scope>
    <source>
        <strain evidence="1 2">AFS089089</strain>
    </source>
</reference>
<protein>
    <submittedName>
        <fullName evidence="1">Portal protein</fullName>
    </submittedName>
</protein>
<evidence type="ECO:0000313" key="2">
    <source>
        <dbReference type="Proteomes" id="UP000220702"/>
    </source>
</evidence>
<proteinExistence type="predicted"/>
<evidence type="ECO:0000313" key="1">
    <source>
        <dbReference type="EMBL" id="PEA85624.1"/>
    </source>
</evidence>
<organism evidence="1 2">
    <name type="scientific">Bacillus thuringiensis</name>
    <dbReference type="NCBI Taxonomy" id="1428"/>
    <lineage>
        <taxon>Bacteria</taxon>
        <taxon>Bacillati</taxon>
        <taxon>Bacillota</taxon>
        <taxon>Bacilli</taxon>
        <taxon>Bacillales</taxon>
        <taxon>Bacillaceae</taxon>
        <taxon>Bacillus</taxon>
        <taxon>Bacillus cereus group</taxon>
    </lineage>
</organism>
<dbReference type="InterPro" id="IPR021145">
    <property type="entry name" value="Portal_protein_SPP1_Gp6-like"/>
</dbReference>
<gene>
    <name evidence="1" type="ORF">CON71_34745</name>
</gene>
<dbReference type="Pfam" id="PF05133">
    <property type="entry name" value="SPP1_portal"/>
    <property type="match status" value="1"/>
</dbReference>
<comment type="caution">
    <text evidence="1">The sequence shown here is derived from an EMBL/GenBank/DDBJ whole genome shotgun (WGS) entry which is preliminary data.</text>
</comment>
<dbReference type="RefSeq" id="WP_141481473.1">
    <property type="nucleotide sequence ID" value="NZ_NVNL01000205.1"/>
</dbReference>
<feature type="non-terminal residue" evidence="1">
    <location>
        <position position="1"/>
    </location>
</feature>
<dbReference type="AlphaFoldDB" id="A0A9X6Y711"/>
<name>A0A9X6Y711_BACTU</name>
<accession>A0A9X6Y711</accession>
<feature type="non-terminal residue" evidence="1">
    <location>
        <position position="117"/>
    </location>
</feature>
<dbReference type="Proteomes" id="UP000220702">
    <property type="component" value="Unassembled WGS sequence"/>
</dbReference>
<sequence>DADWLIKNVNDTFAQNVKRGLKEDIHKFSFVPDMSDESFGSNLSGIAIKYKLLALEQVRGQRVRMFRKALTDRLDFINKYVGMTNSDIFDHHDVKIQFNPNLPSNLLEEAELVAKLQ</sequence>